<dbReference type="OrthoDB" id="4664297at2759"/>
<comment type="caution">
    <text evidence="6">The sequence shown here is derived from an EMBL/GenBank/DDBJ whole genome shotgun (WGS) entry which is preliminary data.</text>
</comment>
<evidence type="ECO:0000313" key="7">
    <source>
        <dbReference type="Proteomes" id="UP000024635"/>
    </source>
</evidence>
<name>A0A016VMB9_9BILA</name>
<dbReference type="PANTHER" id="PTHR42943:SF2">
    <property type="entry name" value="GLUTATHIONE S-TRANSFERASE KAPPA 1"/>
    <property type="match status" value="1"/>
</dbReference>
<dbReference type="Gene3D" id="3.40.30.10">
    <property type="entry name" value="Glutaredoxin"/>
    <property type="match status" value="1"/>
</dbReference>
<evidence type="ECO:0000256" key="1">
    <source>
        <dbReference type="ARBA" id="ARBA00006494"/>
    </source>
</evidence>
<dbReference type="SUPFAM" id="SSF52833">
    <property type="entry name" value="Thioredoxin-like"/>
    <property type="match status" value="1"/>
</dbReference>
<dbReference type="EC" id="2.5.1.18" evidence="4"/>
<proteinExistence type="inferred from homology"/>
<dbReference type="PANTHER" id="PTHR42943">
    <property type="entry name" value="GLUTATHIONE S-TRANSFERASE KAPPA"/>
    <property type="match status" value="1"/>
</dbReference>
<dbReference type="InterPro" id="IPR036249">
    <property type="entry name" value="Thioredoxin-like_sf"/>
</dbReference>
<protein>
    <recommendedName>
        <fullName evidence="4">Glutathione S-transferase kappa</fullName>
        <ecNumber evidence="4">2.5.1.18</ecNumber>
    </recommendedName>
</protein>
<dbReference type="GO" id="GO:0006749">
    <property type="term" value="P:glutathione metabolic process"/>
    <property type="evidence" value="ECO:0007669"/>
    <property type="project" value="TreeGrafter"/>
</dbReference>
<comment type="similarity">
    <text evidence="1 4">Belongs to the GST superfamily. Kappa family.</text>
</comment>
<evidence type="ECO:0000256" key="4">
    <source>
        <dbReference type="PIRNR" id="PIRNR006386"/>
    </source>
</evidence>
<evidence type="ECO:0000256" key="3">
    <source>
        <dbReference type="ARBA" id="ARBA00047960"/>
    </source>
</evidence>
<dbReference type="PIRSF" id="PIRSF006386">
    <property type="entry name" value="HCCAis_GSTk"/>
    <property type="match status" value="1"/>
</dbReference>
<accession>A0A016VMB9</accession>
<dbReference type="STRING" id="53326.A0A016VMB9"/>
<sequence>MTSFRPMHGLHSRWVFLILRNQDNFTSNLPIQSLLRYENVWPIKVNLKPFSLRGVMQESGNRPPGFVPAKSMYMLKDLERNNAYWNMKLKPPKSFMKWIKTKSSDNAMKLLLVVQKEQPEKLESVSREFWKRIWTRGEPIFEREDFEQVLLASGVSNTAHYIDKIADAAVEHELQKNTSDAIDSGAFGAPWIVVHKNGEEHAFFGSDRLHLIGHLLGQRFHGGLSYFSKL</sequence>
<dbReference type="InterPro" id="IPR001853">
    <property type="entry name" value="DSBA-like_thioredoxin_dom"/>
</dbReference>
<keyword evidence="7" id="KW-1185">Reference proteome</keyword>
<evidence type="ECO:0000313" key="6">
    <source>
        <dbReference type="EMBL" id="EYC28456.1"/>
    </source>
</evidence>
<dbReference type="InterPro" id="IPR051924">
    <property type="entry name" value="GST_Kappa/NadH"/>
</dbReference>
<evidence type="ECO:0000256" key="2">
    <source>
        <dbReference type="ARBA" id="ARBA00022679"/>
    </source>
</evidence>
<dbReference type="InterPro" id="IPR014440">
    <property type="entry name" value="HCCAis_GSTk"/>
</dbReference>
<comment type="catalytic activity">
    <reaction evidence="3 4">
        <text>RX + glutathione = an S-substituted glutathione + a halide anion + H(+)</text>
        <dbReference type="Rhea" id="RHEA:16437"/>
        <dbReference type="ChEBI" id="CHEBI:15378"/>
        <dbReference type="ChEBI" id="CHEBI:16042"/>
        <dbReference type="ChEBI" id="CHEBI:17792"/>
        <dbReference type="ChEBI" id="CHEBI:57925"/>
        <dbReference type="ChEBI" id="CHEBI:90779"/>
        <dbReference type="EC" id="2.5.1.18"/>
    </reaction>
</comment>
<evidence type="ECO:0000259" key="5">
    <source>
        <dbReference type="Pfam" id="PF01323"/>
    </source>
</evidence>
<dbReference type="AlphaFoldDB" id="A0A016VMB9"/>
<dbReference type="Proteomes" id="UP000024635">
    <property type="component" value="Unassembled WGS sequence"/>
</dbReference>
<dbReference type="Pfam" id="PF01323">
    <property type="entry name" value="DSBA"/>
    <property type="match status" value="1"/>
</dbReference>
<organism evidence="6 7">
    <name type="scientific">Ancylostoma ceylanicum</name>
    <dbReference type="NCBI Taxonomy" id="53326"/>
    <lineage>
        <taxon>Eukaryota</taxon>
        <taxon>Metazoa</taxon>
        <taxon>Ecdysozoa</taxon>
        <taxon>Nematoda</taxon>
        <taxon>Chromadorea</taxon>
        <taxon>Rhabditida</taxon>
        <taxon>Rhabditina</taxon>
        <taxon>Rhabditomorpha</taxon>
        <taxon>Strongyloidea</taxon>
        <taxon>Ancylostomatidae</taxon>
        <taxon>Ancylostomatinae</taxon>
        <taxon>Ancylostoma</taxon>
    </lineage>
</organism>
<reference evidence="7" key="1">
    <citation type="journal article" date="2015" name="Nat. Genet.">
        <title>The genome and transcriptome of the zoonotic hookworm Ancylostoma ceylanicum identify infection-specific gene families.</title>
        <authorList>
            <person name="Schwarz E.M."/>
            <person name="Hu Y."/>
            <person name="Antoshechkin I."/>
            <person name="Miller M.M."/>
            <person name="Sternberg P.W."/>
            <person name="Aroian R.V."/>
        </authorList>
    </citation>
    <scope>NUCLEOTIDE SEQUENCE</scope>
    <source>
        <strain evidence="7">HY135</strain>
    </source>
</reference>
<dbReference type="GO" id="GO:0004364">
    <property type="term" value="F:glutathione transferase activity"/>
    <property type="evidence" value="ECO:0007669"/>
    <property type="project" value="UniProtKB-UniRule"/>
</dbReference>
<feature type="domain" description="DSBA-like thioredoxin" evidence="5">
    <location>
        <begin position="32"/>
        <end position="214"/>
    </location>
</feature>
<gene>
    <name evidence="6" type="primary">Acey_s0007.g3232</name>
    <name evidence="6" type="ORF">Y032_0007g3232</name>
</gene>
<dbReference type="GO" id="GO:0005777">
    <property type="term" value="C:peroxisome"/>
    <property type="evidence" value="ECO:0007669"/>
    <property type="project" value="TreeGrafter"/>
</dbReference>
<keyword evidence="2 4" id="KW-0808">Transferase</keyword>
<dbReference type="EMBL" id="JARK01001343">
    <property type="protein sequence ID" value="EYC28456.1"/>
    <property type="molecule type" value="Genomic_DNA"/>
</dbReference>
<dbReference type="GO" id="GO:0005739">
    <property type="term" value="C:mitochondrion"/>
    <property type="evidence" value="ECO:0007669"/>
    <property type="project" value="TreeGrafter"/>
</dbReference>
<dbReference type="GO" id="GO:0004602">
    <property type="term" value="F:glutathione peroxidase activity"/>
    <property type="evidence" value="ECO:0007669"/>
    <property type="project" value="TreeGrafter"/>
</dbReference>
<dbReference type="FunFam" id="3.40.30.10:FF:000096">
    <property type="entry name" value="Glutathione S-transferase kappa"/>
    <property type="match status" value="1"/>
</dbReference>